<evidence type="ECO:0000256" key="3">
    <source>
        <dbReference type="ARBA" id="ARBA00012098"/>
    </source>
</evidence>
<dbReference type="InterPro" id="IPR011051">
    <property type="entry name" value="RmlC_Cupin_sf"/>
</dbReference>
<comment type="catalytic activity">
    <reaction evidence="1 7">
        <text>dTDP-4-dehydro-6-deoxy-alpha-D-glucose = dTDP-4-dehydro-beta-L-rhamnose</text>
        <dbReference type="Rhea" id="RHEA:16969"/>
        <dbReference type="ChEBI" id="CHEBI:57649"/>
        <dbReference type="ChEBI" id="CHEBI:62830"/>
        <dbReference type="EC" id="5.1.3.13"/>
    </reaction>
</comment>
<dbReference type="AlphaFoldDB" id="A0A0C6P9X4"/>
<evidence type="ECO:0000256" key="4">
    <source>
        <dbReference type="ARBA" id="ARBA00019595"/>
    </source>
</evidence>
<evidence type="ECO:0000256" key="7">
    <source>
        <dbReference type="RuleBase" id="RU364069"/>
    </source>
</evidence>
<dbReference type="Pfam" id="PF00908">
    <property type="entry name" value="dTDP_sugar_isom"/>
    <property type="match status" value="1"/>
</dbReference>
<proteinExistence type="inferred from homology"/>
<dbReference type="PANTHER" id="PTHR21047:SF2">
    <property type="entry name" value="THYMIDINE DIPHOSPHO-4-KETO-RHAMNOSE 3,5-EPIMERASE"/>
    <property type="match status" value="1"/>
</dbReference>
<name>A0A0C6P9X4_BORBO</name>
<dbReference type="PANTHER" id="PTHR21047">
    <property type="entry name" value="DTDP-6-DEOXY-D-GLUCOSE-3,5 EPIMERASE"/>
    <property type="match status" value="1"/>
</dbReference>
<dbReference type="Gene3D" id="2.60.120.10">
    <property type="entry name" value="Jelly Rolls"/>
    <property type="match status" value="1"/>
</dbReference>
<dbReference type="GO" id="GO:0008830">
    <property type="term" value="F:dTDP-4-dehydrorhamnose 3,5-epimerase activity"/>
    <property type="evidence" value="ECO:0007669"/>
    <property type="project" value="UniProtKB-UniRule"/>
</dbReference>
<dbReference type="GeneID" id="69603634"/>
<evidence type="ECO:0000256" key="2">
    <source>
        <dbReference type="ARBA" id="ARBA00001997"/>
    </source>
</evidence>
<feature type="active site" description="Proton donor" evidence="5">
    <location>
        <position position="131"/>
    </location>
</feature>
<dbReference type="GO" id="GO:0005829">
    <property type="term" value="C:cytosol"/>
    <property type="evidence" value="ECO:0007669"/>
    <property type="project" value="TreeGrafter"/>
</dbReference>
<dbReference type="KEGG" id="bbh:BN112_3240"/>
<dbReference type="SUPFAM" id="SSF51182">
    <property type="entry name" value="RmlC-like cupins"/>
    <property type="match status" value="1"/>
</dbReference>
<comment type="function">
    <text evidence="2 7">Catalyzes the epimerization of the C3' and C5'positions of dTDP-6-deoxy-D-xylo-4-hexulose, forming dTDP-6-deoxy-L-lyxo-4-hexulose.</text>
</comment>
<dbReference type="HOGENOM" id="CLU_090940_1_1_4"/>
<reference evidence="8 9" key="1">
    <citation type="journal article" date="2012" name="BMC Genomics">
        <title>Comparative genomics of the classical Bordetella subspecies: the evolution and exchange of virulence-associated diversity amongst closely related pathogens.</title>
        <authorList>
            <person name="Park J."/>
            <person name="Zhang Y."/>
            <person name="Buboltz A.M."/>
            <person name="Zhang X."/>
            <person name="Schuster S.C."/>
            <person name="Ahuja U."/>
            <person name="Liu M."/>
            <person name="Miller J.F."/>
            <person name="Sebaihia M."/>
            <person name="Bentley S.D."/>
            <person name="Parkhill J."/>
            <person name="Harvill E.T."/>
        </authorList>
    </citation>
    <scope>NUCLEOTIDE SEQUENCE [LARGE SCALE GENOMIC DNA]</scope>
    <source>
        <strain evidence="8 9">253</strain>
    </source>
</reference>
<dbReference type="EMBL" id="HE965806">
    <property type="protein sequence ID" value="CCJ55156.1"/>
    <property type="molecule type" value="Genomic_DNA"/>
</dbReference>
<accession>A0A0C6P9X4</accession>
<dbReference type="NCBIfam" id="TIGR01221">
    <property type="entry name" value="rmlC"/>
    <property type="match status" value="1"/>
</dbReference>
<dbReference type="InterPro" id="IPR000888">
    <property type="entry name" value="RmlC-like"/>
</dbReference>
<evidence type="ECO:0000256" key="6">
    <source>
        <dbReference type="PIRSR" id="PIRSR600888-3"/>
    </source>
</evidence>
<protein>
    <recommendedName>
        <fullName evidence="4 7">dTDP-4-dehydrorhamnose 3,5-epimerase</fullName>
        <ecNumber evidence="3 7">5.1.3.13</ecNumber>
    </recommendedName>
    <alternativeName>
        <fullName evidence="7">Thymidine diphospho-4-keto-rhamnose 3,5-epimerase</fullName>
    </alternativeName>
</protein>
<feature type="site" description="Participates in a stacking interaction with the thymidine ring of dTDP-4-oxo-6-deoxyglucose" evidence="6">
    <location>
        <position position="137"/>
    </location>
</feature>
<sequence length="182" mass="20655">MKLTPLAIADVVLIEPQVFGDERGCFFESFNQDRLDAQLGRRIRFVQDNHSCSRAGVLRGLHYQILHPQAKLVRVVAGEAYDVAVDLRRGSPTFGRWTGAYLSARNRHQLWIPEGFAHGFLALSDDTECLYKATDYYAPEHERCVRWDDPQLKVDWPLQGQAPILSVKDRQGVALARADTYA</sequence>
<dbReference type="RefSeq" id="WP_003807148.1">
    <property type="nucleotide sequence ID" value="NC_019382.1"/>
</dbReference>
<dbReference type="Proteomes" id="UP000007564">
    <property type="component" value="Chromosome"/>
</dbReference>
<gene>
    <name evidence="8" type="primary">rfbC</name>
    <name evidence="8" type="ORF">BN112_3240</name>
</gene>
<evidence type="ECO:0000313" key="9">
    <source>
        <dbReference type="Proteomes" id="UP000007564"/>
    </source>
</evidence>
<dbReference type="UniPathway" id="UPA00124"/>
<dbReference type="GeneID" id="93206401"/>
<dbReference type="EC" id="5.1.3.13" evidence="3 7"/>
<feature type="active site" description="Proton acceptor" evidence="5">
    <location>
        <position position="62"/>
    </location>
</feature>
<organism evidence="8 9">
    <name type="scientific">Bordetella bronchiseptica 253</name>
    <dbReference type="NCBI Taxonomy" id="568707"/>
    <lineage>
        <taxon>Bacteria</taxon>
        <taxon>Pseudomonadati</taxon>
        <taxon>Pseudomonadota</taxon>
        <taxon>Betaproteobacteria</taxon>
        <taxon>Burkholderiales</taxon>
        <taxon>Alcaligenaceae</taxon>
        <taxon>Bordetella</taxon>
    </lineage>
</organism>
<comment type="pathway">
    <text evidence="7">Carbohydrate biosynthesis; dTDP-L-rhamnose biosynthesis.</text>
</comment>
<evidence type="ECO:0000313" key="8">
    <source>
        <dbReference type="EMBL" id="CCJ55156.1"/>
    </source>
</evidence>
<dbReference type="CDD" id="cd00438">
    <property type="entry name" value="cupin_RmlC"/>
    <property type="match status" value="1"/>
</dbReference>
<keyword evidence="7 8" id="KW-0413">Isomerase</keyword>
<evidence type="ECO:0000256" key="5">
    <source>
        <dbReference type="PIRSR" id="PIRSR600888-1"/>
    </source>
</evidence>
<dbReference type="GO" id="GO:0019305">
    <property type="term" value="P:dTDP-rhamnose biosynthetic process"/>
    <property type="evidence" value="ECO:0007669"/>
    <property type="project" value="UniProtKB-UniRule"/>
</dbReference>
<comment type="similarity">
    <text evidence="7">Belongs to the dTDP-4-dehydrorhamnose 3,5-epimerase family.</text>
</comment>
<evidence type="ECO:0000256" key="1">
    <source>
        <dbReference type="ARBA" id="ARBA00001298"/>
    </source>
</evidence>
<comment type="subunit">
    <text evidence="7">Homodimer.</text>
</comment>
<dbReference type="GO" id="GO:0000271">
    <property type="term" value="P:polysaccharide biosynthetic process"/>
    <property type="evidence" value="ECO:0007669"/>
    <property type="project" value="TreeGrafter"/>
</dbReference>
<dbReference type="OrthoDB" id="9800680at2"/>
<dbReference type="InterPro" id="IPR014710">
    <property type="entry name" value="RmlC-like_jellyroll"/>
</dbReference>